<feature type="non-terminal residue" evidence="2">
    <location>
        <position position="140"/>
    </location>
</feature>
<comment type="caution">
    <text evidence="2">The sequence shown here is derived from an EMBL/GenBank/DDBJ whole genome shotgun (WGS) entry which is preliminary data.</text>
</comment>
<dbReference type="PANTHER" id="PTHR24148">
    <property type="entry name" value="ANKYRIN REPEAT DOMAIN-CONTAINING PROTEIN 39 HOMOLOG-RELATED"/>
    <property type="match status" value="1"/>
</dbReference>
<dbReference type="OrthoDB" id="3773119at2759"/>
<evidence type="ECO:0000313" key="2">
    <source>
        <dbReference type="EMBL" id="KAH7074073.1"/>
    </source>
</evidence>
<evidence type="ECO:0000313" key="3">
    <source>
        <dbReference type="Proteomes" id="UP000813461"/>
    </source>
</evidence>
<feature type="domain" description="Heterokaryon incompatibility" evidence="1">
    <location>
        <begin position="58"/>
        <end position="139"/>
    </location>
</feature>
<organism evidence="2 3">
    <name type="scientific">Paraphoma chrysanthemicola</name>
    <dbReference type="NCBI Taxonomy" id="798071"/>
    <lineage>
        <taxon>Eukaryota</taxon>
        <taxon>Fungi</taxon>
        <taxon>Dikarya</taxon>
        <taxon>Ascomycota</taxon>
        <taxon>Pezizomycotina</taxon>
        <taxon>Dothideomycetes</taxon>
        <taxon>Pleosporomycetidae</taxon>
        <taxon>Pleosporales</taxon>
        <taxon>Pleosporineae</taxon>
        <taxon>Phaeosphaeriaceae</taxon>
        <taxon>Paraphoma</taxon>
    </lineage>
</organism>
<dbReference type="Proteomes" id="UP000813461">
    <property type="component" value="Unassembled WGS sequence"/>
</dbReference>
<dbReference type="AlphaFoldDB" id="A0A8K0QVI0"/>
<proteinExistence type="predicted"/>
<dbReference type="Pfam" id="PF06985">
    <property type="entry name" value="HET"/>
    <property type="match status" value="1"/>
</dbReference>
<accession>A0A8K0QVI0</accession>
<dbReference type="InterPro" id="IPR052895">
    <property type="entry name" value="HetReg/Transcr_Mod"/>
</dbReference>
<sequence>MTSEGIGAEVESVCPHFEYKPLPDSSTYIRLLEILDGDFDQHVRCELTTWALSEAPSYAAISYTWGDPGDVAHVTVNGKSLEVRQNCEYVLQQAFSSGQNKYFWCDAISINQGDVAEKSDQVAIFATLYHKADQLLVCVG</sequence>
<dbReference type="EMBL" id="JAGMVJ010000021">
    <property type="protein sequence ID" value="KAH7074073.1"/>
    <property type="molecule type" value="Genomic_DNA"/>
</dbReference>
<evidence type="ECO:0000259" key="1">
    <source>
        <dbReference type="Pfam" id="PF06985"/>
    </source>
</evidence>
<gene>
    <name evidence="2" type="ORF">FB567DRAFT_453684</name>
</gene>
<dbReference type="PANTHER" id="PTHR24148:SF73">
    <property type="entry name" value="HET DOMAIN PROTEIN (AFU_ORTHOLOGUE AFUA_8G01020)"/>
    <property type="match status" value="1"/>
</dbReference>
<keyword evidence="3" id="KW-1185">Reference proteome</keyword>
<name>A0A8K0QVI0_9PLEO</name>
<reference evidence="2" key="1">
    <citation type="journal article" date="2021" name="Nat. Commun.">
        <title>Genetic determinants of endophytism in the Arabidopsis root mycobiome.</title>
        <authorList>
            <person name="Mesny F."/>
            <person name="Miyauchi S."/>
            <person name="Thiergart T."/>
            <person name="Pickel B."/>
            <person name="Atanasova L."/>
            <person name="Karlsson M."/>
            <person name="Huettel B."/>
            <person name="Barry K.W."/>
            <person name="Haridas S."/>
            <person name="Chen C."/>
            <person name="Bauer D."/>
            <person name="Andreopoulos W."/>
            <person name="Pangilinan J."/>
            <person name="LaButti K."/>
            <person name="Riley R."/>
            <person name="Lipzen A."/>
            <person name="Clum A."/>
            <person name="Drula E."/>
            <person name="Henrissat B."/>
            <person name="Kohler A."/>
            <person name="Grigoriev I.V."/>
            <person name="Martin F.M."/>
            <person name="Hacquard S."/>
        </authorList>
    </citation>
    <scope>NUCLEOTIDE SEQUENCE</scope>
    <source>
        <strain evidence="2">MPI-SDFR-AT-0120</strain>
    </source>
</reference>
<protein>
    <submittedName>
        <fullName evidence="2">Heterokaryon incompatibility protein-domain-containing protein</fullName>
    </submittedName>
</protein>
<dbReference type="InterPro" id="IPR010730">
    <property type="entry name" value="HET"/>
</dbReference>